<name>A0ACA9NZD9_9GLOM</name>
<accession>A0ACA9NZD9</accession>
<proteinExistence type="predicted"/>
<comment type="caution">
    <text evidence="1">The sequence shown here is derived from an EMBL/GenBank/DDBJ whole genome shotgun (WGS) entry which is preliminary data.</text>
</comment>
<gene>
    <name evidence="1" type="ORF">SPELUC_LOCUS10239</name>
</gene>
<dbReference type="EMBL" id="CAJVPW010018614">
    <property type="protein sequence ID" value="CAG8682595.1"/>
    <property type="molecule type" value="Genomic_DNA"/>
</dbReference>
<feature type="non-terminal residue" evidence="1">
    <location>
        <position position="1"/>
    </location>
</feature>
<dbReference type="Proteomes" id="UP000789366">
    <property type="component" value="Unassembled WGS sequence"/>
</dbReference>
<reference evidence="1" key="1">
    <citation type="submission" date="2021-06" db="EMBL/GenBank/DDBJ databases">
        <authorList>
            <person name="Kallberg Y."/>
            <person name="Tangrot J."/>
            <person name="Rosling A."/>
        </authorList>
    </citation>
    <scope>NUCLEOTIDE SEQUENCE</scope>
    <source>
        <strain evidence="1">28 12/20/2015</strain>
    </source>
</reference>
<evidence type="ECO:0000313" key="1">
    <source>
        <dbReference type="EMBL" id="CAG8682595.1"/>
    </source>
</evidence>
<organism evidence="1 2">
    <name type="scientific">Cetraspora pellucida</name>
    <dbReference type="NCBI Taxonomy" id="1433469"/>
    <lineage>
        <taxon>Eukaryota</taxon>
        <taxon>Fungi</taxon>
        <taxon>Fungi incertae sedis</taxon>
        <taxon>Mucoromycota</taxon>
        <taxon>Glomeromycotina</taxon>
        <taxon>Glomeromycetes</taxon>
        <taxon>Diversisporales</taxon>
        <taxon>Gigasporaceae</taxon>
        <taxon>Cetraspora</taxon>
    </lineage>
</organism>
<sequence length="63" mass="7442">YHDRMSHKIVSKTPEKCHKRLNHEQQQHYHSQVAPISDISNKRACNAESSRQAEFRAREATRN</sequence>
<evidence type="ECO:0000313" key="2">
    <source>
        <dbReference type="Proteomes" id="UP000789366"/>
    </source>
</evidence>
<keyword evidence="2" id="KW-1185">Reference proteome</keyword>
<protein>
    <submittedName>
        <fullName evidence="1">12894_t:CDS:1</fullName>
    </submittedName>
</protein>